<evidence type="ECO:0000256" key="1">
    <source>
        <dbReference type="SAM" id="Phobius"/>
    </source>
</evidence>
<evidence type="ECO:0000313" key="2">
    <source>
        <dbReference type="EMBL" id="MDV2865821.1"/>
    </source>
</evidence>
<organism evidence="2 3">
    <name type="scientific">Phytobacter ursingii</name>
    <dbReference type="NCBI Taxonomy" id="1972431"/>
    <lineage>
        <taxon>Bacteria</taxon>
        <taxon>Pseudomonadati</taxon>
        <taxon>Pseudomonadota</taxon>
        <taxon>Gammaproteobacteria</taxon>
        <taxon>Enterobacterales</taxon>
        <taxon>Enterobacteriaceae</taxon>
        <taxon>Phytobacter</taxon>
    </lineage>
</organism>
<sequence>MNVKTEKELASAIEKNESTITIEGDLARKTVRIKATGTVAWVIAFGSIGIAFYAAIATVGTGGAAAPATAVSALAGTGAAFGVLGTAATTAAISMAVSVRSLSVLKKLRGDYKITKKSEGIVVLRRK</sequence>
<keyword evidence="1" id="KW-0472">Membrane</keyword>
<accession>A0AB35RW45</accession>
<reference evidence="2 3" key="1">
    <citation type="submission" date="2023-10" db="EMBL/GenBank/DDBJ databases">
        <title>Phytobacter spp. The emergence of a new genus of hospital-origin enterobacteria encoding carbapenemases in Argentina.</title>
        <authorList>
            <person name="Vay C."/>
            <person name="Almuzara M."/>
            <person name="Traglia G.M."/>
            <person name="Campos J."/>
        </authorList>
    </citation>
    <scope>NUCLEOTIDE SEQUENCE [LARGE SCALE GENOMIC DNA]</scope>
    <source>
        <strain evidence="2 3">CVMA36</strain>
    </source>
</reference>
<feature type="transmembrane region" description="Helical" evidence="1">
    <location>
        <begin position="79"/>
        <end position="99"/>
    </location>
</feature>
<keyword evidence="1" id="KW-1133">Transmembrane helix</keyword>
<keyword evidence="3" id="KW-1185">Reference proteome</keyword>
<proteinExistence type="predicted"/>
<dbReference type="RefSeq" id="WP_103255466.1">
    <property type="nucleotide sequence ID" value="NZ_JAWJAC010000030.1"/>
</dbReference>
<feature type="transmembrane region" description="Helical" evidence="1">
    <location>
        <begin position="38"/>
        <end position="59"/>
    </location>
</feature>
<dbReference type="Proteomes" id="UP001286589">
    <property type="component" value="Unassembled WGS sequence"/>
</dbReference>
<evidence type="ECO:0000313" key="3">
    <source>
        <dbReference type="Proteomes" id="UP001286589"/>
    </source>
</evidence>
<name>A0AB35RW45_9ENTR</name>
<gene>
    <name evidence="2" type="ORF">R0H02_25615</name>
</gene>
<dbReference type="EMBL" id="JAWJAC010000030">
    <property type="protein sequence ID" value="MDV2865821.1"/>
    <property type="molecule type" value="Genomic_DNA"/>
</dbReference>
<comment type="caution">
    <text evidence="2">The sequence shown here is derived from an EMBL/GenBank/DDBJ whole genome shotgun (WGS) entry which is preliminary data.</text>
</comment>
<protein>
    <submittedName>
        <fullName evidence="2">Uncharacterized protein</fullName>
    </submittedName>
</protein>
<keyword evidence="1" id="KW-0812">Transmembrane</keyword>
<dbReference type="AlphaFoldDB" id="A0AB35RW45"/>